<feature type="compositionally biased region" description="Basic and acidic residues" evidence="9">
    <location>
        <begin position="333"/>
        <end position="344"/>
    </location>
</feature>
<dbReference type="HAMAP" id="MF_00100_B">
    <property type="entry name" value="IF_2_B"/>
    <property type="match status" value="1"/>
</dbReference>
<evidence type="ECO:0000256" key="7">
    <source>
        <dbReference type="HAMAP-Rule" id="MF_00100"/>
    </source>
</evidence>
<dbReference type="PANTHER" id="PTHR43381:SF5">
    <property type="entry name" value="TR-TYPE G DOMAIN-CONTAINING PROTEIN"/>
    <property type="match status" value="1"/>
</dbReference>
<dbReference type="InterPro" id="IPR023115">
    <property type="entry name" value="TIF_IF2_dom3"/>
</dbReference>
<evidence type="ECO:0000256" key="2">
    <source>
        <dbReference type="ARBA" id="ARBA00020675"/>
    </source>
</evidence>
<evidence type="ECO:0000256" key="5">
    <source>
        <dbReference type="ARBA" id="ARBA00022917"/>
    </source>
</evidence>
<evidence type="ECO:0000256" key="3">
    <source>
        <dbReference type="ARBA" id="ARBA00022540"/>
    </source>
</evidence>
<gene>
    <name evidence="7 11" type="primary">infB</name>
    <name evidence="11" type="ORF">K1X11_000135</name>
</gene>
<dbReference type="Gene3D" id="2.40.30.10">
    <property type="entry name" value="Translation factors"/>
    <property type="match status" value="2"/>
</dbReference>
<dbReference type="CDD" id="cd03692">
    <property type="entry name" value="mtIF2_IVc"/>
    <property type="match status" value="1"/>
</dbReference>
<dbReference type="InterPro" id="IPR005225">
    <property type="entry name" value="Small_GTP-bd"/>
</dbReference>
<dbReference type="SUPFAM" id="SSF52156">
    <property type="entry name" value="Initiation factor IF2/eIF5b, domain 3"/>
    <property type="match status" value="1"/>
</dbReference>
<comment type="subcellular location">
    <subcellularLocation>
        <location evidence="7">Cytoplasm</location>
    </subcellularLocation>
</comment>
<proteinExistence type="inferred from homology"/>
<dbReference type="PANTHER" id="PTHR43381">
    <property type="entry name" value="TRANSLATION INITIATION FACTOR IF-2-RELATED"/>
    <property type="match status" value="1"/>
</dbReference>
<keyword evidence="5 7" id="KW-0648">Protein biosynthesis</keyword>
<dbReference type="Gene3D" id="3.40.50.300">
    <property type="entry name" value="P-loop containing nucleotide triphosphate hydrolases"/>
    <property type="match status" value="1"/>
</dbReference>
<feature type="compositionally biased region" description="Pro residues" evidence="9">
    <location>
        <begin position="166"/>
        <end position="246"/>
    </location>
</feature>
<dbReference type="InterPro" id="IPR000178">
    <property type="entry name" value="TF_IF2_bacterial-like"/>
</dbReference>
<dbReference type="Pfam" id="PF22042">
    <property type="entry name" value="EF-G_D2"/>
    <property type="match status" value="1"/>
</dbReference>
<dbReference type="Pfam" id="PF00009">
    <property type="entry name" value="GTP_EFTU"/>
    <property type="match status" value="1"/>
</dbReference>
<comment type="similarity">
    <text evidence="1 7 8">Belongs to the TRAFAC class translation factor GTPase superfamily. Classic translation factor GTPase family. IF-2 subfamily.</text>
</comment>
<keyword evidence="7" id="KW-0963">Cytoplasm</keyword>
<name>A0ABZ1C8K1_9BACT</name>
<dbReference type="InterPro" id="IPR006847">
    <property type="entry name" value="IF2_N"/>
</dbReference>
<feature type="binding site" evidence="7">
    <location>
        <begin position="463"/>
        <end position="466"/>
    </location>
    <ligand>
        <name>GTP</name>
        <dbReference type="ChEBI" id="CHEBI:37565"/>
    </ligand>
</feature>
<feature type="compositionally biased region" description="Pro residues" evidence="9">
    <location>
        <begin position="130"/>
        <end position="147"/>
    </location>
</feature>
<keyword evidence="4 7" id="KW-0547">Nucleotide-binding</keyword>
<dbReference type="PROSITE" id="PS51722">
    <property type="entry name" value="G_TR_2"/>
    <property type="match status" value="1"/>
</dbReference>
<dbReference type="SUPFAM" id="SSF52540">
    <property type="entry name" value="P-loop containing nucleoside triphosphate hydrolases"/>
    <property type="match status" value="1"/>
</dbReference>
<dbReference type="NCBIfam" id="TIGR00231">
    <property type="entry name" value="small_GTP"/>
    <property type="match status" value="1"/>
</dbReference>
<organism evidence="11 12">
    <name type="scientific">Actomonas aquatica</name>
    <dbReference type="NCBI Taxonomy" id="2866162"/>
    <lineage>
        <taxon>Bacteria</taxon>
        <taxon>Pseudomonadati</taxon>
        <taxon>Verrucomicrobiota</taxon>
        <taxon>Opitutia</taxon>
        <taxon>Opitutales</taxon>
        <taxon>Opitutaceae</taxon>
        <taxon>Actomonas</taxon>
    </lineage>
</organism>
<dbReference type="NCBIfam" id="TIGR00487">
    <property type="entry name" value="IF-2"/>
    <property type="match status" value="1"/>
</dbReference>
<dbReference type="RefSeq" id="WP_221029163.1">
    <property type="nucleotide sequence ID" value="NZ_CP139781.1"/>
</dbReference>
<keyword evidence="12" id="KW-1185">Reference proteome</keyword>
<dbReference type="Pfam" id="PF04760">
    <property type="entry name" value="IF2_N"/>
    <property type="match status" value="2"/>
</dbReference>
<dbReference type="Gene3D" id="1.10.10.2480">
    <property type="match status" value="1"/>
</dbReference>
<dbReference type="InterPro" id="IPR027417">
    <property type="entry name" value="P-loop_NTPase"/>
</dbReference>
<dbReference type="GO" id="GO:0003743">
    <property type="term" value="F:translation initiation factor activity"/>
    <property type="evidence" value="ECO:0007669"/>
    <property type="project" value="UniProtKB-KW"/>
</dbReference>
<evidence type="ECO:0000256" key="9">
    <source>
        <dbReference type="SAM" id="MobiDB-lite"/>
    </source>
</evidence>
<keyword evidence="3 7" id="KW-0396">Initiation factor</keyword>
<dbReference type="InterPro" id="IPR015760">
    <property type="entry name" value="TIF_IF2"/>
</dbReference>
<evidence type="ECO:0000256" key="1">
    <source>
        <dbReference type="ARBA" id="ARBA00007733"/>
    </source>
</evidence>
<dbReference type="InterPro" id="IPR009000">
    <property type="entry name" value="Transl_B-barrel_sf"/>
</dbReference>
<evidence type="ECO:0000256" key="4">
    <source>
        <dbReference type="ARBA" id="ARBA00022741"/>
    </source>
</evidence>
<reference evidence="11 12" key="1">
    <citation type="submission" date="2023-12" db="EMBL/GenBank/DDBJ databases">
        <title>Description of an unclassified Opitutus bacterium of Verrucomicrobiota.</title>
        <authorList>
            <person name="Zhang D.-F."/>
        </authorList>
    </citation>
    <scope>NUCLEOTIDE SEQUENCE [LARGE SCALE GENOMIC DNA]</scope>
    <source>
        <strain evidence="11 12">WL0086</strain>
    </source>
</reference>
<evidence type="ECO:0000313" key="12">
    <source>
        <dbReference type="Proteomes" id="UP000738431"/>
    </source>
</evidence>
<dbReference type="InterPro" id="IPR000795">
    <property type="entry name" value="T_Tr_GTP-bd_dom"/>
</dbReference>
<evidence type="ECO:0000256" key="6">
    <source>
        <dbReference type="ARBA" id="ARBA00023134"/>
    </source>
</evidence>
<protein>
    <recommendedName>
        <fullName evidence="2 7">Translation initiation factor IF-2</fullName>
    </recommendedName>
</protein>
<dbReference type="InterPro" id="IPR044145">
    <property type="entry name" value="IF2_II"/>
</dbReference>
<dbReference type="EMBL" id="CP139781">
    <property type="protein sequence ID" value="WRQ87796.1"/>
    <property type="molecule type" value="Genomic_DNA"/>
</dbReference>
<sequence length="856" mass="90934">MSIRIHELAKKIGMENKDLLSLLKERNYEVKSVSSTIDNISAEALVEEFASQAESAEKPAPELDQPVAEKAPPAPVKEVVDAPAQPPQVKLPPGVFVKSADDVEREKAEKAEQARREAEAQAAAARAAAAPPPPPAPAAPPPPPPAPTGSSPRPVTIPQAPAGRAPTPPPPPPAGRAPTPPPPPPAAGRAPMPPPAARPSSPAPVPPPASRPPSTPVPPPPVSRPGAAPVPPPRPPAKGPVVPPPATAAKPAAEEDGELRTVQVKPPIIVREFAQLLGLKPFKLISELMEQGVFASMNQTIDEPVAIELAAKHNVILEVKHRGEGQVQNQAPTEKDIKKQKEKAAEEEERNLEERPPVVCILGHVDHGKTSLLDTIRKANVVKGEAGGITQHIGAYQVTRDNGKITFLDTPGHAAFNKMRARGAQVTDIAILVVAADDGFKPQTDEALKFIKDAGVSLIVAVNKMDVKGANIDQVKTQMQQRDIASEDWGGETITVPVSAIKGDGIDELLEMIQLQAEVLELKANPKAKASGVVIESQLDVGRGPLATVIVQRGTLKVGDAIVCGKEWAKVRAMFDDQGKNLKEAGPATPVRVIGWSGTPDSGSTFKTVKNPREAEAMAEEVADELKKKAATKASEPKEVSVEALFANIAATQAKTLKLVIKSDVYGSAEAVRGMLEGIKSDKVSVEIVANEVGLVTKTDVQRASAAGATILAFNTKLENGVTPQAKHHGVRVESYNIIYELVDAARDMMADLLDPELKEVKLGAAEVREVFPLAKGFVAGCLVTEGKIIRNASARLRRGKETVHEGKVQTLKRFKDDANEIRAGLECGIKLDDFNGYEKGDVIETFEIQKVRASL</sequence>
<evidence type="ECO:0000256" key="8">
    <source>
        <dbReference type="RuleBase" id="RU000644"/>
    </source>
</evidence>
<dbReference type="PROSITE" id="PS01176">
    <property type="entry name" value="IF2"/>
    <property type="match status" value="1"/>
</dbReference>
<dbReference type="Proteomes" id="UP000738431">
    <property type="component" value="Chromosome"/>
</dbReference>
<dbReference type="CDD" id="cd01887">
    <property type="entry name" value="IF2_eIF5B"/>
    <property type="match status" value="1"/>
</dbReference>
<feature type="binding site" evidence="7">
    <location>
        <begin position="363"/>
        <end position="370"/>
    </location>
    <ligand>
        <name>GTP</name>
        <dbReference type="ChEBI" id="CHEBI:37565"/>
    </ligand>
</feature>
<keyword evidence="6 7" id="KW-0342">GTP-binding</keyword>
<dbReference type="Gene3D" id="3.40.50.10050">
    <property type="entry name" value="Translation initiation factor IF- 2, domain 3"/>
    <property type="match status" value="1"/>
</dbReference>
<dbReference type="InterPro" id="IPR036925">
    <property type="entry name" value="TIF_IF2_dom3_sf"/>
</dbReference>
<dbReference type="CDD" id="cd03702">
    <property type="entry name" value="IF2_mtIF2_II"/>
    <property type="match status" value="1"/>
</dbReference>
<dbReference type="SUPFAM" id="SSF50447">
    <property type="entry name" value="Translation proteins"/>
    <property type="match status" value="2"/>
</dbReference>
<dbReference type="InterPro" id="IPR053905">
    <property type="entry name" value="EF-G-like_DII"/>
</dbReference>
<feature type="region of interest" description="Disordered" evidence="9">
    <location>
        <begin position="51"/>
        <end position="259"/>
    </location>
</feature>
<feature type="binding site" evidence="7">
    <location>
        <begin position="409"/>
        <end position="413"/>
    </location>
    <ligand>
        <name>GTP</name>
        <dbReference type="ChEBI" id="CHEBI:37565"/>
    </ligand>
</feature>
<feature type="region of interest" description="G-domain" evidence="7">
    <location>
        <begin position="357"/>
        <end position="505"/>
    </location>
</feature>
<feature type="region of interest" description="Disordered" evidence="9">
    <location>
        <begin position="323"/>
        <end position="350"/>
    </location>
</feature>
<evidence type="ECO:0000313" key="11">
    <source>
        <dbReference type="EMBL" id="WRQ87796.1"/>
    </source>
</evidence>
<feature type="compositionally biased region" description="Low complexity" evidence="9">
    <location>
        <begin position="120"/>
        <end position="129"/>
    </location>
</feature>
<feature type="compositionally biased region" description="Basic and acidic residues" evidence="9">
    <location>
        <begin position="99"/>
        <end position="119"/>
    </location>
</feature>
<comment type="function">
    <text evidence="7 8">One of the essential components for the initiation of protein synthesis. Protects formylmethionyl-tRNA from spontaneous hydrolysis and promotes its binding to the 30S ribosomal subunits. Also involved in the hydrolysis of GTP during the formation of the 70S ribosomal complex.</text>
</comment>
<accession>A0ABZ1C8K1</accession>
<feature type="domain" description="Tr-type G" evidence="10">
    <location>
        <begin position="354"/>
        <end position="523"/>
    </location>
</feature>
<evidence type="ECO:0000259" key="10">
    <source>
        <dbReference type="PROSITE" id="PS51722"/>
    </source>
</evidence>
<dbReference type="Pfam" id="PF11987">
    <property type="entry name" value="IF-2"/>
    <property type="match status" value="1"/>
</dbReference>